<evidence type="ECO:0000313" key="2">
    <source>
        <dbReference type="Proteomes" id="UP000790709"/>
    </source>
</evidence>
<dbReference type="EMBL" id="MU266328">
    <property type="protein sequence ID" value="KAH7930946.1"/>
    <property type="molecule type" value="Genomic_DNA"/>
</dbReference>
<gene>
    <name evidence="1" type="ORF">BV22DRAFT_1027699</name>
</gene>
<protein>
    <submittedName>
        <fullName evidence="1">Uncharacterized protein</fullName>
    </submittedName>
</protein>
<reference evidence="1" key="1">
    <citation type="journal article" date="2021" name="New Phytol.">
        <title>Evolutionary innovations through gain and loss of genes in the ectomycorrhizal Boletales.</title>
        <authorList>
            <person name="Wu G."/>
            <person name="Miyauchi S."/>
            <person name="Morin E."/>
            <person name="Kuo A."/>
            <person name="Drula E."/>
            <person name="Varga T."/>
            <person name="Kohler A."/>
            <person name="Feng B."/>
            <person name="Cao Y."/>
            <person name="Lipzen A."/>
            <person name="Daum C."/>
            <person name="Hundley H."/>
            <person name="Pangilinan J."/>
            <person name="Johnson J."/>
            <person name="Barry K."/>
            <person name="LaButti K."/>
            <person name="Ng V."/>
            <person name="Ahrendt S."/>
            <person name="Min B."/>
            <person name="Choi I.G."/>
            <person name="Park H."/>
            <person name="Plett J.M."/>
            <person name="Magnuson J."/>
            <person name="Spatafora J.W."/>
            <person name="Nagy L.G."/>
            <person name="Henrissat B."/>
            <person name="Grigoriev I.V."/>
            <person name="Yang Z.L."/>
            <person name="Xu J."/>
            <person name="Martin F.M."/>
        </authorList>
    </citation>
    <scope>NUCLEOTIDE SEQUENCE</scope>
    <source>
        <strain evidence="1">KUC20120723A-06</strain>
    </source>
</reference>
<name>A0ACB8C144_9AGAM</name>
<comment type="caution">
    <text evidence="1">The sequence shown here is derived from an EMBL/GenBank/DDBJ whole genome shotgun (WGS) entry which is preliminary data.</text>
</comment>
<organism evidence="1 2">
    <name type="scientific">Leucogyrophana mollusca</name>
    <dbReference type="NCBI Taxonomy" id="85980"/>
    <lineage>
        <taxon>Eukaryota</taxon>
        <taxon>Fungi</taxon>
        <taxon>Dikarya</taxon>
        <taxon>Basidiomycota</taxon>
        <taxon>Agaricomycotina</taxon>
        <taxon>Agaricomycetes</taxon>
        <taxon>Agaricomycetidae</taxon>
        <taxon>Boletales</taxon>
        <taxon>Boletales incertae sedis</taxon>
        <taxon>Leucogyrophana</taxon>
    </lineage>
</organism>
<keyword evidence="2" id="KW-1185">Reference proteome</keyword>
<dbReference type="Proteomes" id="UP000790709">
    <property type="component" value="Unassembled WGS sequence"/>
</dbReference>
<evidence type="ECO:0000313" key="1">
    <source>
        <dbReference type="EMBL" id="KAH7930946.1"/>
    </source>
</evidence>
<sequence length="277" mass="31631">MKKPRRANSVAVSPLERTRTTSDPRQRLAPMTRSRTNSNPSYQPDHLFVSFHGSNELRMRNVAFQDTLDEIKENLVPMWPHGISSQSTTEHSWRVGFSRNPWSASGMEGIIVQKMICELFTRLSRQGYQYLTSLNTGYPSPQLVFQDREPDDYSEFFVAHFSRSGHKMTLIRPPRRIGESIGPRLRNAWPYKIAADRASEDEIYTVELKRNALGAPELDKNVFAAHALQEINLMGYRLEATVCLARSGILGFGSKKEIWVFRGTRIRARADSRSGRA</sequence>
<proteinExistence type="predicted"/>
<accession>A0ACB8C144</accession>